<dbReference type="Gene3D" id="3.40.630.150">
    <property type="entry name" value="Malonyl-CoA decarboxylase, catalytic domain"/>
    <property type="match status" value="1"/>
</dbReference>
<evidence type="ECO:0008006" key="5">
    <source>
        <dbReference type="Google" id="ProtNLM"/>
    </source>
</evidence>
<dbReference type="Pfam" id="PF05292">
    <property type="entry name" value="MCD"/>
    <property type="match status" value="1"/>
</dbReference>
<feature type="domain" description="Malonyl-CoA decarboxylase C-terminal" evidence="1">
    <location>
        <begin position="206"/>
        <end position="479"/>
    </location>
</feature>
<feature type="domain" description="Malonyl-CoA decarboxylase N-terminal" evidence="2">
    <location>
        <begin position="108"/>
        <end position="203"/>
    </location>
</feature>
<dbReference type="PANTHER" id="PTHR28641">
    <property type="match status" value="1"/>
</dbReference>
<dbReference type="EMBL" id="CAIIXF020000011">
    <property type="protein sequence ID" value="CAH1799819.1"/>
    <property type="molecule type" value="Genomic_DNA"/>
</dbReference>
<dbReference type="InterPro" id="IPR038351">
    <property type="entry name" value="MCD_N_sf"/>
</dbReference>
<comment type="caution">
    <text evidence="3">The sequence shown here is derived from an EMBL/GenBank/DDBJ whole genome shotgun (WGS) entry which is preliminary data.</text>
</comment>
<name>A0A8S4Q2I3_OWEFU</name>
<dbReference type="GO" id="GO:0006085">
    <property type="term" value="P:acetyl-CoA biosynthetic process"/>
    <property type="evidence" value="ECO:0007669"/>
    <property type="project" value="TreeGrafter"/>
</dbReference>
<evidence type="ECO:0000259" key="2">
    <source>
        <dbReference type="Pfam" id="PF17408"/>
    </source>
</evidence>
<organism evidence="3 4">
    <name type="scientific">Owenia fusiformis</name>
    <name type="common">Polychaete worm</name>
    <dbReference type="NCBI Taxonomy" id="6347"/>
    <lineage>
        <taxon>Eukaryota</taxon>
        <taxon>Metazoa</taxon>
        <taxon>Spiralia</taxon>
        <taxon>Lophotrochozoa</taxon>
        <taxon>Annelida</taxon>
        <taxon>Polychaeta</taxon>
        <taxon>Sedentaria</taxon>
        <taxon>Canalipalpata</taxon>
        <taxon>Sabellida</taxon>
        <taxon>Oweniida</taxon>
        <taxon>Oweniidae</taxon>
        <taxon>Owenia</taxon>
    </lineage>
</organism>
<dbReference type="Gene3D" id="1.20.140.90">
    <property type="entry name" value="Malonyl-CoA decarboxylase, oligemerization domain"/>
    <property type="match status" value="1"/>
</dbReference>
<evidence type="ECO:0000313" key="3">
    <source>
        <dbReference type="EMBL" id="CAH1799819.1"/>
    </source>
</evidence>
<dbReference type="AlphaFoldDB" id="A0A8S4Q2I3"/>
<dbReference type="InterPro" id="IPR038917">
    <property type="entry name" value="Malonyl_CoA_deC"/>
</dbReference>
<dbReference type="Pfam" id="PF17408">
    <property type="entry name" value="MCD_N"/>
    <property type="match status" value="1"/>
</dbReference>
<dbReference type="GO" id="GO:2001294">
    <property type="term" value="P:malonyl-CoA catabolic process"/>
    <property type="evidence" value="ECO:0007669"/>
    <property type="project" value="TreeGrafter"/>
</dbReference>
<dbReference type="FunFam" id="3.40.630.150:FF:000001">
    <property type="entry name" value="Malonyl-CoA decarboxylase, mitochondrial"/>
    <property type="match status" value="1"/>
</dbReference>
<reference evidence="3" key="1">
    <citation type="submission" date="2022-03" db="EMBL/GenBank/DDBJ databases">
        <authorList>
            <person name="Martin C."/>
        </authorList>
    </citation>
    <scope>NUCLEOTIDE SEQUENCE</scope>
</reference>
<dbReference type="InterPro" id="IPR007956">
    <property type="entry name" value="Malonyl_CoA_deC_C"/>
</dbReference>
<protein>
    <recommendedName>
        <fullName evidence="5">Malonyl-CoA decarboxylase</fullName>
    </recommendedName>
</protein>
<gene>
    <name evidence="3" type="ORF">OFUS_LOCUS23788</name>
</gene>
<dbReference type="InterPro" id="IPR042303">
    <property type="entry name" value="Malonyl_CoA_deC_C_sf"/>
</dbReference>
<dbReference type="GO" id="GO:0005759">
    <property type="term" value="C:mitochondrial matrix"/>
    <property type="evidence" value="ECO:0007669"/>
    <property type="project" value="TreeGrafter"/>
</dbReference>
<dbReference type="PANTHER" id="PTHR28641:SF1">
    <property type="entry name" value="MALONYL-COA DECARBOXYLASE, MITOCHONDRIAL"/>
    <property type="match status" value="1"/>
</dbReference>
<sequence length="520" mass="59276">MLRKLCTATLSKALNQVNRPNPILAFQKLAMSSHDKQGPGIQGAETQGLDSKMFELKDRMRQVVSDVISAQDSSSNVIEAKTKQLVSFYTELETENRLEFLSILGEDFGVNHKNILHLSQSFKSAQERGQNVLLNIEDRLRQSLIPKYQVLFKQIGHLEGGVKFLVDIRADILNLISSQGPGHYNPHLRTLSNSLKELISVWFSVGLVHLQRVTWQSSCDMLQKISDYEAVHPIRNWADLKRRVGPYRRCFVFTHNSMPLEPVVVLHTALTSDISDSIQSIVRETGSDNKTIADTEDTSKITTAVFYSITSTQKGLQGVDLGNYLIKRVVRELLAEYPRNLTKFSSLSPIPGFRDWLITEINKHLHHNPCQEEVFTEEEIKSIMSNLPLTDQLPLEAIKKVLLDNSWAVSEALRTILEGPLMRLCAKYLYIEKHRGYALNPVAHFHLRNGAVMWRLNWKADVSPRGLSSSCGIMVNYRYFLSDTEQNSKNYMERQHIEGSAQVRDLIQQFRPPIEHKSQL</sequence>
<dbReference type="InterPro" id="IPR035372">
    <property type="entry name" value="MCD_N"/>
</dbReference>
<proteinExistence type="predicted"/>
<dbReference type="Proteomes" id="UP000749559">
    <property type="component" value="Unassembled WGS sequence"/>
</dbReference>
<evidence type="ECO:0000313" key="4">
    <source>
        <dbReference type="Proteomes" id="UP000749559"/>
    </source>
</evidence>
<dbReference type="GO" id="GO:0005782">
    <property type="term" value="C:peroxisomal matrix"/>
    <property type="evidence" value="ECO:0007669"/>
    <property type="project" value="TreeGrafter"/>
</dbReference>
<dbReference type="OrthoDB" id="426718at2759"/>
<accession>A0A8S4Q2I3</accession>
<dbReference type="GO" id="GO:0050080">
    <property type="term" value="F:malonyl-CoA decarboxylase activity"/>
    <property type="evidence" value="ECO:0007669"/>
    <property type="project" value="InterPro"/>
</dbReference>
<keyword evidence="4" id="KW-1185">Reference proteome</keyword>
<evidence type="ECO:0000259" key="1">
    <source>
        <dbReference type="Pfam" id="PF05292"/>
    </source>
</evidence>
<dbReference type="GO" id="GO:0006633">
    <property type="term" value="P:fatty acid biosynthetic process"/>
    <property type="evidence" value="ECO:0007669"/>
    <property type="project" value="InterPro"/>
</dbReference>